<evidence type="ECO:0000313" key="2">
    <source>
        <dbReference type="EMBL" id="SMC50607.1"/>
    </source>
</evidence>
<dbReference type="OrthoDB" id="4541568at2"/>
<organism evidence="2 3">
    <name type="scientific">Kibdelosporangium aridum</name>
    <dbReference type="NCBI Taxonomy" id="2030"/>
    <lineage>
        <taxon>Bacteria</taxon>
        <taxon>Bacillati</taxon>
        <taxon>Actinomycetota</taxon>
        <taxon>Actinomycetes</taxon>
        <taxon>Pseudonocardiales</taxon>
        <taxon>Pseudonocardiaceae</taxon>
        <taxon>Kibdelosporangium</taxon>
    </lineage>
</organism>
<dbReference type="Pfam" id="PF13519">
    <property type="entry name" value="VWA_2"/>
    <property type="match status" value="1"/>
</dbReference>
<sequence length="204" mass="21544">MSTWIRGSFTGAGLTQSPPGPYLKALQDKMSGTVLLCIDVSSSMSGEPLDQAVSGAATFFGEARDAGYRAGLILWNHGVFKYVPDTSYDEVLSSLKSARASGGTDLVPALHVCKRFFTDRAGDRVLCVFGDGDVGDRAEAKRLARELCAMGVRIVVRGLGYGAQQALAELVCPGEQDDAQLIEDVGGIDAGIASMATGLIRRHD</sequence>
<dbReference type="PROSITE" id="PS50234">
    <property type="entry name" value="VWFA"/>
    <property type="match status" value="1"/>
</dbReference>
<dbReference type="SUPFAM" id="SSF53300">
    <property type="entry name" value="vWA-like"/>
    <property type="match status" value="1"/>
</dbReference>
<gene>
    <name evidence="2" type="ORF">SAMN05661093_00266</name>
</gene>
<dbReference type="AlphaFoldDB" id="A0A1W1ZQG4"/>
<keyword evidence="3" id="KW-1185">Reference proteome</keyword>
<dbReference type="Proteomes" id="UP000192674">
    <property type="component" value="Unassembled WGS sequence"/>
</dbReference>
<dbReference type="SMART" id="SM00327">
    <property type="entry name" value="VWA"/>
    <property type="match status" value="1"/>
</dbReference>
<proteinExistence type="predicted"/>
<evidence type="ECO:0000313" key="3">
    <source>
        <dbReference type="Proteomes" id="UP000192674"/>
    </source>
</evidence>
<dbReference type="InterPro" id="IPR002035">
    <property type="entry name" value="VWF_A"/>
</dbReference>
<feature type="domain" description="VWFA" evidence="1">
    <location>
        <begin position="33"/>
        <end position="199"/>
    </location>
</feature>
<protein>
    <submittedName>
        <fullName evidence="2">von Willebrand factor type A domain-containing protein</fullName>
    </submittedName>
</protein>
<name>A0A1W1ZQG4_KIBAR</name>
<dbReference type="InterPro" id="IPR036465">
    <property type="entry name" value="vWFA_dom_sf"/>
</dbReference>
<reference evidence="2 3" key="1">
    <citation type="submission" date="2017-04" db="EMBL/GenBank/DDBJ databases">
        <authorList>
            <person name="Afonso C.L."/>
            <person name="Miller P.J."/>
            <person name="Scott M.A."/>
            <person name="Spackman E."/>
            <person name="Goraichik I."/>
            <person name="Dimitrov K.M."/>
            <person name="Suarez D.L."/>
            <person name="Swayne D.E."/>
        </authorList>
    </citation>
    <scope>NUCLEOTIDE SEQUENCE [LARGE SCALE GENOMIC DNA]</scope>
    <source>
        <strain evidence="2 3">DSM 43828</strain>
    </source>
</reference>
<dbReference type="CDD" id="cd00198">
    <property type="entry name" value="vWFA"/>
    <property type="match status" value="1"/>
</dbReference>
<dbReference type="RefSeq" id="WP_084424216.1">
    <property type="nucleotide sequence ID" value="NZ_FWXV01000001.1"/>
</dbReference>
<dbReference type="Gene3D" id="3.40.50.410">
    <property type="entry name" value="von Willebrand factor, type A domain"/>
    <property type="match status" value="1"/>
</dbReference>
<accession>A0A1W1ZQG4</accession>
<evidence type="ECO:0000259" key="1">
    <source>
        <dbReference type="PROSITE" id="PS50234"/>
    </source>
</evidence>
<dbReference type="EMBL" id="FWXV01000001">
    <property type="protein sequence ID" value="SMC50607.1"/>
    <property type="molecule type" value="Genomic_DNA"/>
</dbReference>